<protein>
    <submittedName>
        <fullName evidence="2">Uncharacterized protein</fullName>
    </submittedName>
</protein>
<evidence type="ECO:0000256" key="1">
    <source>
        <dbReference type="SAM" id="SignalP"/>
    </source>
</evidence>
<sequence>MLQVWMVLWGGRVGGLEGAVPSEGGIEGSIGTVVGPGGAVELLVMEGPVWTVILAVDDTVDAGYLEVVV</sequence>
<feature type="chain" id="PRO_5024442911" evidence="1">
    <location>
        <begin position="19"/>
        <end position="69"/>
    </location>
</feature>
<gene>
    <name evidence="2" type="ORF">E3N88_18068</name>
</gene>
<proteinExistence type="predicted"/>
<evidence type="ECO:0000313" key="2">
    <source>
        <dbReference type="EMBL" id="KAD5318122.1"/>
    </source>
</evidence>
<accession>A0A5N6NTK0</accession>
<dbReference type="AlphaFoldDB" id="A0A5N6NTK0"/>
<reference evidence="2 3" key="1">
    <citation type="submission" date="2019-05" db="EMBL/GenBank/DDBJ databases">
        <title>Mikania micrantha, genome provides insights into the molecular mechanism of rapid growth.</title>
        <authorList>
            <person name="Liu B."/>
        </authorList>
    </citation>
    <scope>NUCLEOTIDE SEQUENCE [LARGE SCALE GENOMIC DNA]</scope>
    <source>
        <strain evidence="2">NLD-2019</strain>
        <tissue evidence="2">Leaf</tissue>
    </source>
</reference>
<dbReference type="Proteomes" id="UP000326396">
    <property type="component" value="Linkage Group LG17"/>
</dbReference>
<keyword evidence="1" id="KW-0732">Signal</keyword>
<evidence type="ECO:0000313" key="3">
    <source>
        <dbReference type="Proteomes" id="UP000326396"/>
    </source>
</evidence>
<comment type="caution">
    <text evidence="2">The sequence shown here is derived from an EMBL/GenBank/DDBJ whole genome shotgun (WGS) entry which is preliminary data.</text>
</comment>
<dbReference type="EMBL" id="SZYD01000009">
    <property type="protein sequence ID" value="KAD5318122.1"/>
    <property type="molecule type" value="Genomic_DNA"/>
</dbReference>
<name>A0A5N6NTK0_9ASTR</name>
<keyword evidence="3" id="KW-1185">Reference proteome</keyword>
<organism evidence="2 3">
    <name type="scientific">Mikania micrantha</name>
    <name type="common">bitter vine</name>
    <dbReference type="NCBI Taxonomy" id="192012"/>
    <lineage>
        <taxon>Eukaryota</taxon>
        <taxon>Viridiplantae</taxon>
        <taxon>Streptophyta</taxon>
        <taxon>Embryophyta</taxon>
        <taxon>Tracheophyta</taxon>
        <taxon>Spermatophyta</taxon>
        <taxon>Magnoliopsida</taxon>
        <taxon>eudicotyledons</taxon>
        <taxon>Gunneridae</taxon>
        <taxon>Pentapetalae</taxon>
        <taxon>asterids</taxon>
        <taxon>campanulids</taxon>
        <taxon>Asterales</taxon>
        <taxon>Asteraceae</taxon>
        <taxon>Asteroideae</taxon>
        <taxon>Heliantheae alliance</taxon>
        <taxon>Eupatorieae</taxon>
        <taxon>Mikania</taxon>
    </lineage>
</organism>
<feature type="signal peptide" evidence="1">
    <location>
        <begin position="1"/>
        <end position="18"/>
    </location>
</feature>